<reference evidence="10" key="1">
    <citation type="journal article" date="2016" name="Nature">
        <title>Genome evolution in the allotetraploid frog Xenopus laevis.</title>
        <authorList>
            <person name="Session A.M."/>
            <person name="Uno Y."/>
            <person name="Kwon T."/>
            <person name="Chapman J.A."/>
            <person name="Toyoda A."/>
            <person name="Takahashi S."/>
            <person name="Fukui A."/>
            <person name="Hikosaka A."/>
            <person name="Suzuki A."/>
            <person name="Kondo M."/>
            <person name="van Heeringen S.J."/>
            <person name="Quigley I."/>
            <person name="Heinz S."/>
            <person name="Ogino H."/>
            <person name="Ochi H."/>
            <person name="Hellsten U."/>
            <person name="Lyons J.B."/>
            <person name="Simakov O."/>
            <person name="Putnam N."/>
            <person name="Stites J."/>
            <person name="Kuroki Y."/>
            <person name="Tanaka T."/>
            <person name="Michiue T."/>
            <person name="Watanabe M."/>
            <person name="Bogdanovic O."/>
            <person name="Lister R."/>
            <person name="Georgiou G."/>
            <person name="Paranjpe S.S."/>
            <person name="van Kruijsbergen I."/>
            <person name="Shu S."/>
            <person name="Carlson J."/>
            <person name="Kinoshita T."/>
            <person name="Ohta Y."/>
            <person name="Mawaribuchi S."/>
            <person name="Jenkins J."/>
            <person name="Grimwood J."/>
            <person name="Schmutz J."/>
            <person name="Mitros T."/>
            <person name="Mozaffari S.V."/>
            <person name="Suzuki Y."/>
            <person name="Haramoto Y."/>
            <person name="Yamamoto T.S."/>
            <person name="Takagi C."/>
            <person name="Heald R."/>
            <person name="Miller K."/>
            <person name="Haudenschild C."/>
            <person name="Kitzman J."/>
            <person name="Nakayama T."/>
            <person name="Izutsu Y."/>
            <person name="Robert J."/>
            <person name="Fortriede J."/>
            <person name="Burns K."/>
            <person name="Lotay V."/>
            <person name="Karimi K."/>
            <person name="Yasuoka Y."/>
            <person name="Dichmann D.S."/>
            <person name="Flajnik M.F."/>
            <person name="Houston D.W."/>
            <person name="Shendure J."/>
            <person name="DuPasquier L."/>
            <person name="Vize P.D."/>
            <person name="Zorn A.M."/>
            <person name="Ito M."/>
            <person name="Marcotte E.M."/>
            <person name="Wallingford J.B."/>
            <person name="Ito Y."/>
            <person name="Asashima M."/>
            <person name="Ueno N."/>
            <person name="Matsuda Y."/>
            <person name="Veenstra G.J."/>
            <person name="Fujiyama A."/>
            <person name="Harland R.M."/>
            <person name="Taira M."/>
            <person name="Rokhsar D.S."/>
        </authorList>
    </citation>
    <scope>NUCLEOTIDE SEQUENCE [LARGE SCALE GENOMIC DNA]</scope>
    <source>
        <strain evidence="10">J</strain>
    </source>
</reference>
<dbReference type="Gene3D" id="2.40.128.20">
    <property type="match status" value="2"/>
</dbReference>
<dbReference type="PROSITE" id="PS00280">
    <property type="entry name" value="BPTI_KUNITZ_1"/>
    <property type="match status" value="1"/>
</dbReference>
<evidence type="ECO:0000313" key="10">
    <source>
        <dbReference type="Proteomes" id="UP000694892"/>
    </source>
</evidence>
<dbReference type="Gene3D" id="4.10.410.10">
    <property type="entry name" value="Pancreatic trypsin inhibitor Kunitz domain"/>
    <property type="match status" value="1"/>
</dbReference>
<dbReference type="OMA" id="LEMACIQ"/>
<dbReference type="PRINTS" id="PR00759">
    <property type="entry name" value="BASICPTASE"/>
</dbReference>
<evidence type="ECO:0000256" key="7">
    <source>
        <dbReference type="SAM" id="SignalP"/>
    </source>
</evidence>
<evidence type="ECO:0000256" key="1">
    <source>
        <dbReference type="ARBA" id="ARBA00022690"/>
    </source>
</evidence>
<dbReference type="PANTHER" id="PTHR46676">
    <property type="entry name" value="PROTEIN AMBP"/>
    <property type="match status" value="1"/>
</dbReference>
<dbReference type="FunFam" id="4.10.410.10:FF:000005">
    <property type="entry name" value="Pancreatic trypsin inhibitor"/>
    <property type="match status" value="1"/>
</dbReference>
<name>A0A974C2I6_XENLA</name>
<dbReference type="InterPro" id="IPR020901">
    <property type="entry name" value="Prtase_inh_Kunz-CS"/>
</dbReference>
<evidence type="ECO:0000256" key="2">
    <source>
        <dbReference type="ARBA" id="ARBA00022737"/>
    </source>
</evidence>
<keyword evidence="3" id="KW-0722">Serine protease inhibitor</keyword>
<keyword evidence="7" id="KW-0732">Signal</keyword>
<dbReference type="Pfam" id="PF00061">
    <property type="entry name" value="Lipocalin"/>
    <property type="match status" value="1"/>
</dbReference>
<proteinExistence type="predicted"/>
<dbReference type="InterPro" id="IPR012674">
    <property type="entry name" value="Calycin"/>
</dbReference>
<evidence type="ECO:0000256" key="3">
    <source>
        <dbReference type="ARBA" id="ARBA00022900"/>
    </source>
</evidence>
<organism evidence="9 10">
    <name type="scientific">Xenopus laevis</name>
    <name type="common">African clawed frog</name>
    <dbReference type="NCBI Taxonomy" id="8355"/>
    <lineage>
        <taxon>Eukaryota</taxon>
        <taxon>Metazoa</taxon>
        <taxon>Chordata</taxon>
        <taxon>Craniata</taxon>
        <taxon>Vertebrata</taxon>
        <taxon>Euteleostomi</taxon>
        <taxon>Amphibia</taxon>
        <taxon>Batrachia</taxon>
        <taxon>Anura</taxon>
        <taxon>Pipoidea</taxon>
        <taxon>Pipidae</taxon>
        <taxon>Xenopodinae</taxon>
        <taxon>Xenopus</taxon>
        <taxon>Xenopus</taxon>
    </lineage>
</organism>
<feature type="chain" id="PRO_5037262522" description="BPTI/Kunitz inhibitor domain-containing protein" evidence="7">
    <location>
        <begin position="20"/>
        <end position="259"/>
    </location>
</feature>
<dbReference type="SUPFAM" id="SSF57362">
    <property type="entry name" value="BPTI-like"/>
    <property type="match status" value="1"/>
</dbReference>
<feature type="domain" description="BPTI/Kunitz inhibitor" evidence="8">
    <location>
        <begin position="207"/>
        <end position="257"/>
    </location>
</feature>
<sequence>MGGDMNICWALILVPTLLALRRCSPIQSEDNIQIQENFDLQKIYGKWYDIAMGCKWLKQHKEKFNMGTLELNDGEVRIVNTRMRNGTCSQIVGWGTTIQNYVVFTNYNEYAIMLMKKKKKDAENKTTVKLYRRSPDLQPTIIDEFRQFALTQGSPEDSILILTNGGECSPGEIEVRPQRTQRAVLPEEEEGSGMENSPLSKKKGGSCRLAPASGPCFGNNNRYFYNSTTMACESFQYGGCLGNNNNFHSEKECLQTCRT</sequence>
<evidence type="ECO:0000256" key="6">
    <source>
        <dbReference type="SAM" id="MobiDB-lite"/>
    </source>
</evidence>
<feature type="region of interest" description="Disordered" evidence="6">
    <location>
        <begin position="178"/>
        <end position="206"/>
    </location>
</feature>
<dbReference type="Proteomes" id="UP000694892">
    <property type="component" value="Chromosome 8S"/>
</dbReference>
<dbReference type="InterPro" id="IPR029856">
    <property type="entry name" value="AMBP"/>
</dbReference>
<accession>A0A974C2I6</accession>
<evidence type="ECO:0000259" key="8">
    <source>
        <dbReference type="PROSITE" id="PS50279"/>
    </source>
</evidence>
<dbReference type="InterPro" id="IPR002223">
    <property type="entry name" value="Kunitz_BPTI"/>
</dbReference>
<feature type="signal peptide" evidence="7">
    <location>
        <begin position="1"/>
        <end position="19"/>
    </location>
</feature>
<evidence type="ECO:0000313" key="9">
    <source>
        <dbReference type="EMBL" id="OCT65216.1"/>
    </source>
</evidence>
<dbReference type="InterPro" id="IPR000566">
    <property type="entry name" value="Lipocln_cytosolic_FA-bd_dom"/>
</dbReference>
<dbReference type="PANTHER" id="PTHR46676:SF1">
    <property type="entry name" value="PROTEIN AMBP"/>
    <property type="match status" value="1"/>
</dbReference>
<dbReference type="PROSITE" id="PS50279">
    <property type="entry name" value="BPTI_KUNITZ_2"/>
    <property type="match status" value="1"/>
</dbReference>
<gene>
    <name evidence="9" type="ORF">XELAEV_18041455mg</name>
</gene>
<evidence type="ECO:0000256" key="5">
    <source>
        <dbReference type="ARBA" id="ARBA00023180"/>
    </source>
</evidence>
<keyword evidence="1" id="KW-0646">Protease inhibitor</keyword>
<keyword evidence="4" id="KW-1015">Disulfide bond</keyword>
<dbReference type="SMART" id="SM00131">
    <property type="entry name" value="KU"/>
    <property type="match status" value="1"/>
</dbReference>
<keyword evidence="5" id="KW-0325">Glycoprotein</keyword>
<dbReference type="CDD" id="cd22596">
    <property type="entry name" value="Kunitz_bikunin_1-like"/>
    <property type="match status" value="1"/>
</dbReference>
<protein>
    <recommendedName>
        <fullName evidence="8">BPTI/Kunitz inhibitor domain-containing protein</fullName>
    </recommendedName>
</protein>
<dbReference type="Pfam" id="PF00014">
    <property type="entry name" value="Kunitz_BPTI"/>
    <property type="match status" value="1"/>
</dbReference>
<keyword evidence="2" id="KW-0677">Repeat</keyword>
<dbReference type="SUPFAM" id="SSF50814">
    <property type="entry name" value="Lipocalins"/>
    <property type="match status" value="1"/>
</dbReference>
<dbReference type="EMBL" id="CM004481">
    <property type="protein sequence ID" value="OCT65216.1"/>
    <property type="molecule type" value="Genomic_DNA"/>
</dbReference>
<dbReference type="GO" id="GO:0004867">
    <property type="term" value="F:serine-type endopeptidase inhibitor activity"/>
    <property type="evidence" value="ECO:0007669"/>
    <property type="project" value="UniProtKB-KW"/>
</dbReference>
<evidence type="ECO:0000256" key="4">
    <source>
        <dbReference type="ARBA" id="ARBA00023157"/>
    </source>
</evidence>
<dbReference type="AlphaFoldDB" id="A0A974C2I6"/>
<dbReference type="InterPro" id="IPR036880">
    <property type="entry name" value="Kunitz_BPTI_sf"/>
</dbReference>